<evidence type="ECO:0000313" key="2">
    <source>
        <dbReference type="EMBL" id="STY60258.1"/>
    </source>
</evidence>
<sequence>MGGTAGKDPDPFVPAQARRSDGGVPLSFGNVMELENQPNMTKFLQASDCIGVL</sequence>
<evidence type="ECO:0000313" key="3">
    <source>
        <dbReference type="Proteomes" id="UP000254802"/>
    </source>
</evidence>
<organism evidence="2 3">
    <name type="scientific">Mannheimia haemolytica</name>
    <name type="common">Pasteurella haemolytica</name>
    <dbReference type="NCBI Taxonomy" id="75985"/>
    <lineage>
        <taxon>Bacteria</taxon>
        <taxon>Pseudomonadati</taxon>
        <taxon>Pseudomonadota</taxon>
        <taxon>Gammaproteobacteria</taxon>
        <taxon>Pasteurellales</taxon>
        <taxon>Pasteurellaceae</taxon>
        <taxon>Mannheimia</taxon>
    </lineage>
</organism>
<feature type="region of interest" description="Disordered" evidence="1">
    <location>
        <begin position="1"/>
        <end position="21"/>
    </location>
</feature>
<dbReference type="EMBL" id="UGPN01000002">
    <property type="protein sequence ID" value="STY60258.1"/>
    <property type="molecule type" value="Genomic_DNA"/>
</dbReference>
<name>A0A378N2Q4_MANHA</name>
<proteinExistence type="predicted"/>
<accession>A0A378N2Q4</accession>
<gene>
    <name evidence="2" type="ORF">NCTC10638_01452</name>
</gene>
<dbReference type="Proteomes" id="UP000254802">
    <property type="component" value="Unassembled WGS sequence"/>
</dbReference>
<evidence type="ECO:0000256" key="1">
    <source>
        <dbReference type="SAM" id="MobiDB-lite"/>
    </source>
</evidence>
<protein>
    <submittedName>
        <fullName evidence="2">Uncharacterized protein</fullName>
    </submittedName>
</protein>
<dbReference type="AlphaFoldDB" id="A0A378N2Q4"/>
<reference evidence="2 3" key="1">
    <citation type="submission" date="2018-06" db="EMBL/GenBank/DDBJ databases">
        <authorList>
            <consortium name="Pathogen Informatics"/>
            <person name="Doyle S."/>
        </authorList>
    </citation>
    <scope>NUCLEOTIDE SEQUENCE [LARGE SCALE GENOMIC DNA]</scope>
    <source>
        <strain evidence="2 3">NCTC10638</strain>
    </source>
</reference>